<accession>A0ABT6FKX0</accession>
<reference evidence="2 3" key="1">
    <citation type="submission" date="2023-03" db="EMBL/GenBank/DDBJ databases">
        <title>Paludisphaera mucosa sp. nov. a novel planctomycete from northern fen.</title>
        <authorList>
            <person name="Ivanova A."/>
        </authorList>
    </citation>
    <scope>NUCLEOTIDE SEQUENCE [LARGE SCALE GENOMIC DNA]</scope>
    <source>
        <strain evidence="2 3">Pla2</strain>
    </source>
</reference>
<feature type="chain" id="PRO_5046783094" evidence="1">
    <location>
        <begin position="23"/>
        <end position="691"/>
    </location>
</feature>
<protein>
    <submittedName>
        <fullName evidence="2">Uncharacterized protein</fullName>
    </submittedName>
</protein>
<keyword evidence="1" id="KW-0732">Signal</keyword>
<evidence type="ECO:0000313" key="2">
    <source>
        <dbReference type="EMBL" id="MDG3008195.1"/>
    </source>
</evidence>
<keyword evidence="3" id="KW-1185">Reference proteome</keyword>
<evidence type="ECO:0000313" key="3">
    <source>
        <dbReference type="Proteomes" id="UP001216907"/>
    </source>
</evidence>
<sequence>MRFRMRWLFGLSVALGATPAPAQSVATEPGFVFPTVPAEHPHARALLANALRYLGPDNRIFDAASGYPFEGWNQDPAKGLYLRSFTQLTAIGQGMEILANVAAGLCDSPLMSRQDALGRLAHQTRSLLRDQGDPRLGADGLLGNFLDLATGKRLGPLTSDVDKAKLVAALGAEKAEAAWKALVAKNWITPRKDGAEAAVNRTPTFGWEHFDGELAPFRDNESKQKIMDVLDERVVMTVFVDNANLSSSIARCIGALLRPDVKDAPEVVDLRQKLEQFLENQRAGYARLYDPAAGQFYFGRDASRDRLFGWNDLEGKWVTGHVDYLVNEFRGPATFVVLRYGLPLDAIKNLGFKIRPYKAGDGRTLHVLAPWEGSAFQGLGFELAMTELDRPSWRRLLEDFIAVEVDYSTRNGLPGFLSESYSGRGTQYTGSIGIPEVTVAPNPRITDAPSLYTIGPAYAVAPAKVEAFLAANWPTIATLLTDHGPWEGYNAPSKEPITFQTSAHTFSLILGLLGTASEHMKTYLDSRELGAGLQSVFRAGVGADLLGAGASAFAWDAKTHPIESGRGAGAGFFVRSPRISEPGVAFVAAGVGGFDLSGTVLTLKYRLKSDATAASLALKPVPTATNAGPGLIPTEVAFDLAPTGAADAEVRIQLPATPGLAQVKEVVLTLAKAAAGKPLDLTIVGLAASPP</sequence>
<dbReference type="Proteomes" id="UP001216907">
    <property type="component" value="Unassembled WGS sequence"/>
</dbReference>
<evidence type="ECO:0000256" key="1">
    <source>
        <dbReference type="SAM" id="SignalP"/>
    </source>
</evidence>
<dbReference type="EMBL" id="JARRAG010000003">
    <property type="protein sequence ID" value="MDG3008195.1"/>
    <property type="molecule type" value="Genomic_DNA"/>
</dbReference>
<comment type="caution">
    <text evidence="2">The sequence shown here is derived from an EMBL/GenBank/DDBJ whole genome shotgun (WGS) entry which is preliminary data.</text>
</comment>
<name>A0ABT6FKX0_9BACT</name>
<gene>
    <name evidence="2" type="ORF">PZE19_30885</name>
</gene>
<proteinExistence type="predicted"/>
<feature type="signal peptide" evidence="1">
    <location>
        <begin position="1"/>
        <end position="22"/>
    </location>
</feature>
<organism evidence="2 3">
    <name type="scientific">Paludisphaera mucosa</name>
    <dbReference type="NCBI Taxonomy" id="3030827"/>
    <lineage>
        <taxon>Bacteria</taxon>
        <taxon>Pseudomonadati</taxon>
        <taxon>Planctomycetota</taxon>
        <taxon>Planctomycetia</taxon>
        <taxon>Isosphaerales</taxon>
        <taxon>Isosphaeraceae</taxon>
        <taxon>Paludisphaera</taxon>
    </lineage>
</organism>
<dbReference type="RefSeq" id="WP_277864522.1">
    <property type="nucleotide sequence ID" value="NZ_JARRAG010000003.1"/>
</dbReference>